<evidence type="ECO:0000313" key="5">
    <source>
        <dbReference type="EMBL" id="MBC2602160.1"/>
    </source>
</evidence>
<dbReference type="Gene3D" id="3.40.50.2300">
    <property type="match status" value="1"/>
</dbReference>
<evidence type="ECO:0000256" key="1">
    <source>
        <dbReference type="ARBA" id="ARBA00023015"/>
    </source>
</evidence>
<dbReference type="InterPro" id="IPR020449">
    <property type="entry name" value="Tscrpt_reg_AraC-type_HTH"/>
</dbReference>
<keyword evidence="2" id="KW-0238">DNA-binding</keyword>
<accession>A0A7X1B0D1</accession>
<evidence type="ECO:0000256" key="3">
    <source>
        <dbReference type="ARBA" id="ARBA00023163"/>
    </source>
</evidence>
<evidence type="ECO:0000313" key="6">
    <source>
        <dbReference type="Proteomes" id="UP000525652"/>
    </source>
</evidence>
<dbReference type="Gene3D" id="1.10.10.60">
    <property type="entry name" value="Homeodomain-like"/>
    <property type="match status" value="1"/>
</dbReference>
<protein>
    <submittedName>
        <fullName evidence="5">Helix-turn-helix domain-containing protein</fullName>
    </submittedName>
</protein>
<gene>
    <name evidence="5" type="ORF">H5P30_10260</name>
</gene>
<dbReference type="PROSITE" id="PS01124">
    <property type="entry name" value="HTH_ARAC_FAMILY_2"/>
    <property type="match status" value="1"/>
</dbReference>
<dbReference type="PRINTS" id="PR00032">
    <property type="entry name" value="HTHARAC"/>
</dbReference>
<dbReference type="PANTHER" id="PTHR43280:SF2">
    <property type="entry name" value="HTH-TYPE TRANSCRIPTIONAL REGULATOR EXSA"/>
    <property type="match status" value="1"/>
</dbReference>
<evidence type="ECO:0000256" key="2">
    <source>
        <dbReference type="ARBA" id="ARBA00023125"/>
    </source>
</evidence>
<sequence>MGVLASNDIPGRSLCELCRNAGIRVPEAVAVLGVDNDESECRMSFPTLSSIDIPAEAVGRTAMESLAKLMKGGQPPPAATFLPPVGLIARSSTDWLAPRDPILGKALQIIEEESDRGIGVEAVCESLGVSRRNLERRFRSELGIGVHERIQTVQVARAKRLLLESNLRISEVAERTGFGNLRRFDRVFRQVEGCQPSEYRRLR</sequence>
<dbReference type="InterPro" id="IPR028082">
    <property type="entry name" value="Peripla_BP_I"/>
</dbReference>
<dbReference type="InterPro" id="IPR009057">
    <property type="entry name" value="Homeodomain-like_sf"/>
</dbReference>
<dbReference type="GO" id="GO:0003700">
    <property type="term" value="F:DNA-binding transcription factor activity"/>
    <property type="evidence" value="ECO:0007669"/>
    <property type="project" value="InterPro"/>
</dbReference>
<dbReference type="GO" id="GO:0043565">
    <property type="term" value="F:sequence-specific DNA binding"/>
    <property type="evidence" value="ECO:0007669"/>
    <property type="project" value="InterPro"/>
</dbReference>
<name>A0A7X1B0D1_9BACT</name>
<dbReference type="RefSeq" id="WP_185692858.1">
    <property type="nucleotide sequence ID" value="NZ_JACHVA010000082.1"/>
</dbReference>
<keyword evidence="6" id="KW-1185">Reference proteome</keyword>
<organism evidence="5 6">
    <name type="scientific">Puniceicoccus vermicola</name>
    <dbReference type="NCBI Taxonomy" id="388746"/>
    <lineage>
        <taxon>Bacteria</taxon>
        <taxon>Pseudomonadati</taxon>
        <taxon>Verrucomicrobiota</taxon>
        <taxon>Opitutia</taxon>
        <taxon>Puniceicoccales</taxon>
        <taxon>Puniceicoccaceae</taxon>
        <taxon>Puniceicoccus</taxon>
    </lineage>
</organism>
<dbReference type="InterPro" id="IPR046335">
    <property type="entry name" value="LacI/GalR-like_sensor"/>
</dbReference>
<dbReference type="SUPFAM" id="SSF46689">
    <property type="entry name" value="Homeodomain-like"/>
    <property type="match status" value="2"/>
</dbReference>
<proteinExistence type="predicted"/>
<dbReference type="SMART" id="SM00342">
    <property type="entry name" value="HTH_ARAC"/>
    <property type="match status" value="1"/>
</dbReference>
<dbReference type="Proteomes" id="UP000525652">
    <property type="component" value="Unassembled WGS sequence"/>
</dbReference>
<dbReference type="EMBL" id="JACHVA010000082">
    <property type="protein sequence ID" value="MBC2602160.1"/>
    <property type="molecule type" value="Genomic_DNA"/>
</dbReference>
<dbReference type="AlphaFoldDB" id="A0A7X1B0D1"/>
<comment type="caution">
    <text evidence="5">The sequence shown here is derived from an EMBL/GenBank/DDBJ whole genome shotgun (WGS) entry which is preliminary data.</text>
</comment>
<keyword evidence="3" id="KW-0804">Transcription</keyword>
<reference evidence="5 6" key="1">
    <citation type="submission" date="2020-07" db="EMBL/GenBank/DDBJ databases">
        <authorList>
            <person name="Feng X."/>
        </authorList>
    </citation>
    <scope>NUCLEOTIDE SEQUENCE [LARGE SCALE GENOMIC DNA]</scope>
    <source>
        <strain evidence="5 6">JCM14086</strain>
    </source>
</reference>
<dbReference type="InterPro" id="IPR018060">
    <property type="entry name" value="HTH_AraC"/>
</dbReference>
<keyword evidence="1" id="KW-0805">Transcription regulation</keyword>
<dbReference type="Pfam" id="PF12833">
    <property type="entry name" value="HTH_18"/>
    <property type="match status" value="1"/>
</dbReference>
<dbReference type="PANTHER" id="PTHR43280">
    <property type="entry name" value="ARAC-FAMILY TRANSCRIPTIONAL REGULATOR"/>
    <property type="match status" value="1"/>
</dbReference>
<feature type="domain" description="HTH araC/xylS-type" evidence="4">
    <location>
        <begin position="104"/>
        <end position="202"/>
    </location>
</feature>
<dbReference type="SUPFAM" id="SSF53822">
    <property type="entry name" value="Periplasmic binding protein-like I"/>
    <property type="match status" value="1"/>
</dbReference>
<dbReference type="Pfam" id="PF13377">
    <property type="entry name" value="Peripla_BP_3"/>
    <property type="match status" value="1"/>
</dbReference>
<evidence type="ECO:0000259" key="4">
    <source>
        <dbReference type="PROSITE" id="PS01124"/>
    </source>
</evidence>